<feature type="domain" description="CCHC-type" evidence="2">
    <location>
        <begin position="124"/>
        <end position="141"/>
    </location>
</feature>
<comment type="caution">
    <text evidence="3">The sequence shown here is derived from an EMBL/GenBank/DDBJ whole genome shotgun (WGS) entry which is preliminary data.</text>
</comment>
<evidence type="ECO:0000313" key="4">
    <source>
        <dbReference type="Proteomes" id="UP001634394"/>
    </source>
</evidence>
<proteinExistence type="predicted"/>
<sequence length="177" mass="20074">MGGYQIRCRGNTPALPYGEIQICGLRAIVQTPEPIIRRIKNQTGELHLSGVSLEVTLEDTVGWFEEKFGIKVLKSKLGVVPGFNIYNETRIFEIERSKLRAIKIANFLHGFLRTTWYKGCIHHRKCNECGETGHTPSKCPNDRNLTIATNVTAKEKKNPSVNKVYHKLETKPRVIKS</sequence>
<keyword evidence="1" id="KW-0479">Metal-binding</keyword>
<dbReference type="GO" id="GO:0008270">
    <property type="term" value="F:zinc ion binding"/>
    <property type="evidence" value="ECO:0007669"/>
    <property type="project" value="UniProtKB-KW"/>
</dbReference>
<reference evidence="3 4" key="1">
    <citation type="submission" date="2024-11" db="EMBL/GenBank/DDBJ databases">
        <title>Chromosome-level genome assembly of the freshwater bivalve Anodonta woodiana.</title>
        <authorList>
            <person name="Chen X."/>
        </authorList>
    </citation>
    <scope>NUCLEOTIDE SEQUENCE [LARGE SCALE GENOMIC DNA]</scope>
    <source>
        <strain evidence="3">MN2024</strain>
        <tissue evidence="3">Gills</tissue>
    </source>
</reference>
<evidence type="ECO:0000313" key="3">
    <source>
        <dbReference type="EMBL" id="KAL3862155.1"/>
    </source>
</evidence>
<accession>A0ABD3VL66</accession>
<evidence type="ECO:0000259" key="2">
    <source>
        <dbReference type="PROSITE" id="PS50158"/>
    </source>
</evidence>
<dbReference type="InterPro" id="IPR036875">
    <property type="entry name" value="Znf_CCHC_sf"/>
</dbReference>
<name>A0ABD3VL66_SINWO</name>
<dbReference type="SUPFAM" id="SSF57756">
    <property type="entry name" value="Retrovirus zinc finger-like domains"/>
    <property type="match status" value="1"/>
</dbReference>
<dbReference type="EMBL" id="JBJQND010000011">
    <property type="protein sequence ID" value="KAL3862155.1"/>
    <property type="molecule type" value="Genomic_DNA"/>
</dbReference>
<keyword evidence="1" id="KW-0863">Zinc-finger</keyword>
<dbReference type="InterPro" id="IPR001878">
    <property type="entry name" value="Znf_CCHC"/>
</dbReference>
<gene>
    <name evidence="3" type="ORF">ACJMK2_008143</name>
</gene>
<dbReference type="AlphaFoldDB" id="A0ABD3VL66"/>
<keyword evidence="1" id="KW-0862">Zinc</keyword>
<dbReference type="Proteomes" id="UP001634394">
    <property type="component" value="Unassembled WGS sequence"/>
</dbReference>
<keyword evidence="4" id="KW-1185">Reference proteome</keyword>
<evidence type="ECO:0000256" key="1">
    <source>
        <dbReference type="PROSITE-ProRule" id="PRU00047"/>
    </source>
</evidence>
<organism evidence="3 4">
    <name type="scientific">Sinanodonta woodiana</name>
    <name type="common">Chinese pond mussel</name>
    <name type="synonym">Anodonta woodiana</name>
    <dbReference type="NCBI Taxonomy" id="1069815"/>
    <lineage>
        <taxon>Eukaryota</taxon>
        <taxon>Metazoa</taxon>
        <taxon>Spiralia</taxon>
        <taxon>Lophotrochozoa</taxon>
        <taxon>Mollusca</taxon>
        <taxon>Bivalvia</taxon>
        <taxon>Autobranchia</taxon>
        <taxon>Heteroconchia</taxon>
        <taxon>Palaeoheterodonta</taxon>
        <taxon>Unionida</taxon>
        <taxon>Unionoidea</taxon>
        <taxon>Unionidae</taxon>
        <taxon>Unioninae</taxon>
        <taxon>Sinanodonta</taxon>
    </lineage>
</organism>
<dbReference type="PROSITE" id="PS50158">
    <property type="entry name" value="ZF_CCHC"/>
    <property type="match status" value="1"/>
</dbReference>
<protein>
    <recommendedName>
        <fullName evidence="2">CCHC-type domain-containing protein</fullName>
    </recommendedName>
</protein>